<name>A0A016V0R1_9BILA</name>
<comment type="caution">
    <text evidence="2">The sequence shown here is derived from an EMBL/GenBank/DDBJ whole genome shotgun (WGS) entry which is preliminary data.</text>
</comment>
<gene>
    <name evidence="2" type="primary">Acey_s0020.g102</name>
    <name evidence="2" type="ORF">Y032_0020g102</name>
</gene>
<reference evidence="3" key="1">
    <citation type="journal article" date="2015" name="Nat. Genet.">
        <title>The genome and transcriptome of the zoonotic hookworm Ancylostoma ceylanicum identify infection-specific gene families.</title>
        <authorList>
            <person name="Schwarz E.M."/>
            <person name="Hu Y."/>
            <person name="Antoshechkin I."/>
            <person name="Miller M.M."/>
            <person name="Sternberg P.W."/>
            <person name="Aroian R.V."/>
        </authorList>
    </citation>
    <scope>NUCLEOTIDE SEQUENCE</scope>
    <source>
        <strain evidence="3">HY135</strain>
    </source>
</reference>
<protein>
    <recommendedName>
        <fullName evidence="4">Tyr recombinase domain-containing protein</fullName>
    </recommendedName>
</protein>
<dbReference type="AlphaFoldDB" id="A0A016V0R1"/>
<dbReference type="GO" id="GO:0015074">
    <property type="term" value="P:DNA integration"/>
    <property type="evidence" value="ECO:0007669"/>
    <property type="project" value="InterPro"/>
</dbReference>
<dbReference type="SUPFAM" id="SSF56349">
    <property type="entry name" value="DNA breaking-rejoining enzymes"/>
    <property type="match status" value="1"/>
</dbReference>
<keyword evidence="1" id="KW-0233">DNA recombination</keyword>
<evidence type="ECO:0000313" key="3">
    <source>
        <dbReference type="Proteomes" id="UP000024635"/>
    </source>
</evidence>
<sequence>MGESQGESVVRMLEEAEALITAKAYKSALRSFSEWQRSCPEERRRDELNSAAVFLARRSTGMKWSSPRGEALLLAHRSPPDLLSEIENRSGKEGTQHLQWPRRTVRCSCFQVSSEADHGYVFATTEGHRWSPSAAASEVKKICVSAGVRSLSLHSFRRGGATSALDNGTDVNAGRRRGEGIVGIDGAVRQDLCKISQWSHSRGHVNVGVIIVWGVIAHRIQFRSV</sequence>
<dbReference type="GO" id="GO:0003677">
    <property type="term" value="F:DNA binding"/>
    <property type="evidence" value="ECO:0007669"/>
    <property type="project" value="InterPro"/>
</dbReference>
<evidence type="ECO:0000313" key="2">
    <source>
        <dbReference type="EMBL" id="EYC20846.1"/>
    </source>
</evidence>
<dbReference type="InterPro" id="IPR013762">
    <property type="entry name" value="Integrase-like_cat_sf"/>
</dbReference>
<evidence type="ECO:0000256" key="1">
    <source>
        <dbReference type="ARBA" id="ARBA00023172"/>
    </source>
</evidence>
<dbReference type="GO" id="GO:0006310">
    <property type="term" value="P:DNA recombination"/>
    <property type="evidence" value="ECO:0007669"/>
    <property type="project" value="UniProtKB-KW"/>
</dbReference>
<evidence type="ECO:0008006" key="4">
    <source>
        <dbReference type="Google" id="ProtNLM"/>
    </source>
</evidence>
<keyword evidence="3" id="KW-1185">Reference proteome</keyword>
<organism evidence="2 3">
    <name type="scientific">Ancylostoma ceylanicum</name>
    <dbReference type="NCBI Taxonomy" id="53326"/>
    <lineage>
        <taxon>Eukaryota</taxon>
        <taxon>Metazoa</taxon>
        <taxon>Ecdysozoa</taxon>
        <taxon>Nematoda</taxon>
        <taxon>Chromadorea</taxon>
        <taxon>Rhabditida</taxon>
        <taxon>Rhabditina</taxon>
        <taxon>Rhabditomorpha</taxon>
        <taxon>Strongyloidea</taxon>
        <taxon>Ancylostomatidae</taxon>
        <taxon>Ancylostomatinae</taxon>
        <taxon>Ancylostoma</taxon>
    </lineage>
</organism>
<dbReference type="InterPro" id="IPR011010">
    <property type="entry name" value="DNA_brk_join_enz"/>
</dbReference>
<accession>A0A016V0R1</accession>
<dbReference type="EMBL" id="JARK01001356">
    <property type="protein sequence ID" value="EYC20846.1"/>
    <property type="molecule type" value="Genomic_DNA"/>
</dbReference>
<proteinExistence type="predicted"/>
<dbReference type="Gene3D" id="1.10.443.10">
    <property type="entry name" value="Intergrase catalytic core"/>
    <property type="match status" value="1"/>
</dbReference>
<dbReference type="Proteomes" id="UP000024635">
    <property type="component" value="Unassembled WGS sequence"/>
</dbReference>